<dbReference type="PANTHER" id="PTHR43403">
    <property type="entry name" value="NAD-SPECIFIC GLUTAMATE DEHYDROGENASE"/>
    <property type="match status" value="1"/>
</dbReference>
<name>A0AAW4WWR7_9FIRM</name>
<comment type="caution">
    <text evidence="2">The sequence shown here is derived from an EMBL/GenBank/DDBJ whole genome shotgun (WGS) entry which is preliminary data.</text>
</comment>
<dbReference type="GO" id="GO:0004069">
    <property type="term" value="F:L-aspartate:2-oxoglutarate aminotransferase activity"/>
    <property type="evidence" value="ECO:0007669"/>
    <property type="project" value="InterPro"/>
</dbReference>
<dbReference type="InterPro" id="IPR007780">
    <property type="entry name" value="NAD_Glu_DH_bac"/>
</dbReference>
<gene>
    <name evidence="2" type="ORF">LK487_19470</name>
</gene>
<feature type="non-terminal residue" evidence="2">
    <location>
        <position position="69"/>
    </location>
</feature>
<protein>
    <submittedName>
        <fullName evidence="2">NAD-glutamate dehydrogenase</fullName>
    </submittedName>
</protein>
<dbReference type="RefSeq" id="WP_306783856.1">
    <property type="nucleotide sequence ID" value="NZ_JAJFBX010000621.1"/>
</dbReference>
<proteinExistence type="predicted"/>
<feature type="non-terminal residue" evidence="2">
    <location>
        <position position="1"/>
    </location>
</feature>
<reference evidence="2" key="1">
    <citation type="submission" date="2021-10" db="EMBL/GenBank/DDBJ databases">
        <title>Collection of gut derived symbiotic bacterial strains cultured from healthy donors.</title>
        <authorList>
            <person name="Lin H."/>
            <person name="Littmann E."/>
            <person name="Claire K."/>
            <person name="Pamer E."/>
        </authorList>
    </citation>
    <scope>NUCLEOTIDE SEQUENCE</scope>
    <source>
        <strain evidence="2">MSK.22.92</strain>
    </source>
</reference>
<evidence type="ECO:0000313" key="3">
    <source>
        <dbReference type="Proteomes" id="UP001197847"/>
    </source>
</evidence>
<dbReference type="GO" id="GO:0004352">
    <property type="term" value="F:glutamate dehydrogenase (NAD+) activity"/>
    <property type="evidence" value="ECO:0007669"/>
    <property type="project" value="InterPro"/>
</dbReference>
<dbReference type="PANTHER" id="PTHR43403:SF1">
    <property type="entry name" value="NAD-SPECIFIC GLUTAMATE DEHYDROGENASE"/>
    <property type="match status" value="1"/>
</dbReference>
<organism evidence="2 3">
    <name type="scientific">Agathobacter rectalis</name>
    <dbReference type="NCBI Taxonomy" id="39491"/>
    <lineage>
        <taxon>Bacteria</taxon>
        <taxon>Bacillati</taxon>
        <taxon>Bacillota</taxon>
        <taxon>Clostridia</taxon>
        <taxon>Lachnospirales</taxon>
        <taxon>Lachnospiraceae</taxon>
        <taxon>Agathobacter</taxon>
    </lineage>
</organism>
<dbReference type="Pfam" id="PF05088">
    <property type="entry name" value="Bac_GDH_CD"/>
    <property type="match status" value="1"/>
</dbReference>
<feature type="domain" description="NAD-glutamate dehydrogenase catalytic" evidence="1">
    <location>
        <begin position="1"/>
        <end position="69"/>
    </location>
</feature>
<sequence>FGNGMLLSKAIKLVAAFDHRHIFIDPDPDPATSWNERARMFALPRSSWADYDATLISKGGGVWARSEKS</sequence>
<evidence type="ECO:0000259" key="1">
    <source>
        <dbReference type="Pfam" id="PF05088"/>
    </source>
</evidence>
<dbReference type="GO" id="GO:0006538">
    <property type="term" value="P:L-glutamate catabolic process"/>
    <property type="evidence" value="ECO:0007669"/>
    <property type="project" value="InterPro"/>
</dbReference>
<dbReference type="Proteomes" id="UP001197847">
    <property type="component" value="Unassembled WGS sequence"/>
</dbReference>
<dbReference type="EMBL" id="JAJFBX010000621">
    <property type="protein sequence ID" value="MCC2749153.1"/>
    <property type="molecule type" value="Genomic_DNA"/>
</dbReference>
<evidence type="ECO:0000313" key="2">
    <source>
        <dbReference type="EMBL" id="MCC2749153.1"/>
    </source>
</evidence>
<accession>A0AAW4WWR7</accession>
<dbReference type="InterPro" id="IPR028971">
    <property type="entry name" value="NAD-GDH_cat"/>
</dbReference>
<dbReference type="AlphaFoldDB" id="A0AAW4WWR7"/>